<dbReference type="PANTHER" id="PTHR12436">
    <property type="entry name" value="80 KDA MCM3-ASSOCIATED PROTEIN"/>
    <property type="match status" value="1"/>
</dbReference>
<dbReference type="PANTHER" id="PTHR12436:SF3">
    <property type="entry name" value="GERMINAL-CENTER ASSOCIATED NUCLEAR PROTEIN"/>
    <property type="match status" value="1"/>
</dbReference>
<name>A0A2S2PAM0_SCHGA</name>
<reference evidence="3" key="1">
    <citation type="submission" date="2018-04" db="EMBL/GenBank/DDBJ databases">
        <title>Transcriptome of Schizaphis graminum biotype I.</title>
        <authorList>
            <person name="Scully E.D."/>
            <person name="Geib S.M."/>
            <person name="Palmer N.A."/>
            <person name="Koch K."/>
            <person name="Bradshaw J."/>
            <person name="Heng-Moss T."/>
            <person name="Sarath G."/>
        </authorList>
    </citation>
    <scope>NUCLEOTIDE SEQUENCE</scope>
</reference>
<evidence type="ECO:0000313" key="3">
    <source>
        <dbReference type="EMBL" id="MBY26460.1"/>
    </source>
</evidence>
<dbReference type="InterPro" id="IPR005062">
    <property type="entry name" value="SAC3/GANP/THP3_conserved"/>
</dbReference>
<dbReference type="GO" id="GO:0070390">
    <property type="term" value="C:transcription export complex 2"/>
    <property type="evidence" value="ECO:0007669"/>
    <property type="project" value="TreeGrafter"/>
</dbReference>
<proteinExistence type="predicted"/>
<dbReference type="EMBL" id="GGMR01013841">
    <property type="protein sequence ID" value="MBY26460.1"/>
    <property type="molecule type" value="Transcribed_RNA"/>
</dbReference>
<gene>
    <name evidence="3" type="primary">MCM3AP_0</name>
    <name evidence="3" type="ORF">g.103599</name>
</gene>
<organism evidence="3">
    <name type="scientific">Schizaphis graminum</name>
    <name type="common">Green bug aphid</name>
    <dbReference type="NCBI Taxonomy" id="13262"/>
    <lineage>
        <taxon>Eukaryota</taxon>
        <taxon>Metazoa</taxon>
        <taxon>Ecdysozoa</taxon>
        <taxon>Arthropoda</taxon>
        <taxon>Hexapoda</taxon>
        <taxon>Insecta</taxon>
        <taxon>Pterygota</taxon>
        <taxon>Neoptera</taxon>
        <taxon>Paraneoptera</taxon>
        <taxon>Hemiptera</taxon>
        <taxon>Sternorrhyncha</taxon>
        <taxon>Aphidomorpha</taxon>
        <taxon>Aphidoidea</taxon>
        <taxon>Aphididae</taxon>
        <taxon>Aphidini</taxon>
        <taxon>Schizaphis</taxon>
    </lineage>
</organism>
<evidence type="ECO:0000256" key="1">
    <source>
        <dbReference type="SAM" id="MobiDB-lite"/>
    </source>
</evidence>
<dbReference type="Gene3D" id="1.25.40.990">
    <property type="match status" value="1"/>
</dbReference>
<dbReference type="InterPro" id="IPR045107">
    <property type="entry name" value="SAC3/GANP/THP3"/>
</dbReference>
<evidence type="ECO:0000259" key="2">
    <source>
        <dbReference type="Pfam" id="PF03399"/>
    </source>
</evidence>
<sequence length="1154" mass="135519">MSDGKFNGTNSRMKRTTYDEDRAFKDEPPFKSQRLYQHNEDQYLQGQNDTQYQFENTEITENNYEKIPATTVYKKLQVLEIRDKILRASTTLPIKEVNVDEIKPMVGTCQDMCPEKERLLRIHGNMVSPFECKMIDTKLEPVFEMMVKQYARSSADQANPLSQELRPTPILIKTMHYMLKNIIYPIESNIEQDLASWYDFCWDRLRAIRKDIVQQNLQNSEVVTILEQIGRFHIACYDLMLGYTGFDIKLNTENLNNCIQMLMPMYRDSEQPCPNEPEFVSYELLMHLGNPQFHIAYDLLPIHIKQTPQVRFCIKANNIYLQSSDCKAFFNLLRSTTFMNCCILQRVIPSIRYNNIKMMNMSYTTMKRVYKLEMEHFMEKLCFDDKQLAQEFFSDIQLQFNETHVDLSRNIAIRAPELRRQKQEFIISEKRQNLTFLISRVENMPDVIVGPVHSSFDDNDRFYVHTINEVNKDLNTEISDSEMVVDTFSPSNESSDDDTNRKLFSTTPIQTPVLEIPTFTFNLPKFSLPPTQVHKPFVNFEWNPPPKLSTFQDILTSNQSNLSTSSLGTNNITSLPMPTTQDIFIKPPCQSPMNISPMNISPINISTIQQTHPQINLNEKPDVTRVIEHQTYLSKKYFYKWQNYVNHKKSIYIEEMFAHGDLFHSECISSLSSSPSSTKSLSFVDEVVEIIQEEPKEWLNKQYVLAKKYFFIWLRKVLRRRRKIEIDPVCSMPWSVFMQVHGTPKETLSNTIQNVKSDRQFKNPFDPLNSNNSTEYDISVQIANIFVKNVKEMKKDERDGKKIFWKLAVNYGDTPEPYCIEKKVLTIIYGKLGFSNNQVQKIYTDYNAYFIKTVHSCIGQFNWTNNGLNAALIFTNTDKEDIETLFKRVDLILQSTPIAIPLVMIFSSKSDKNSIKHYEYVLDGYKENEYINNYSVYIWEGPKTILESIEFFSKNYVDLTPGVRTEKLYYHLLNFSRYFFVKVRSLLSEDNPNTIIEKYNQCLDAYILRLGRNNKVLTDLAPDLIPYYTQNPDEFSKEYSNFNLKYFEDVLNIAHLLPYESWPPNNIDDLMEYVKSMCKLSNRRSWCLDILQMLQLYRQADLEYCLLNASWYEPIEMWIEGILKKCSIAQDDFIIFYNGDPIKDVLNMIFSDQQ</sequence>
<dbReference type="GO" id="GO:0005737">
    <property type="term" value="C:cytoplasm"/>
    <property type="evidence" value="ECO:0007669"/>
    <property type="project" value="TreeGrafter"/>
</dbReference>
<dbReference type="AlphaFoldDB" id="A0A2S2PAM0"/>
<accession>A0A2S2PAM0</accession>
<feature type="compositionally biased region" description="Basic and acidic residues" evidence="1">
    <location>
        <begin position="16"/>
        <end position="29"/>
    </location>
</feature>
<dbReference type="GO" id="GO:0006406">
    <property type="term" value="P:mRNA export from nucleus"/>
    <property type="evidence" value="ECO:0007669"/>
    <property type="project" value="TreeGrafter"/>
</dbReference>
<protein>
    <submittedName>
        <fullName evidence="3">MCM3-associated protein</fullName>
    </submittedName>
</protein>
<dbReference type="Pfam" id="PF03399">
    <property type="entry name" value="SAC3_GANP"/>
    <property type="match status" value="1"/>
</dbReference>
<feature type="domain" description="SAC3/GANP/THP3 conserved" evidence="2">
    <location>
        <begin position="112"/>
        <end position="401"/>
    </location>
</feature>
<feature type="region of interest" description="Disordered" evidence="1">
    <location>
        <begin position="1"/>
        <end position="30"/>
    </location>
</feature>